<dbReference type="Pfam" id="PF17963">
    <property type="entry name" value="Big_9"/>
    <property type="match status" value="1"/>
</dbReference>
<feature type="chain" id="PRO_5015437860" evidence="1">
    <location>
        <begin position="18"/>
        <end position="434"/>
    </location>
</feature>
<dbReference type="EMBL" id="PYVU01000031">
    <property type="protein sequence ID" value="PTB96932.1"/>
    <property type="molecule type" value="Genomic_DNA"/>
</dbReference>
<feature type="signal peptide" evidence="1">
    <location>
        <begin position="1"/>
        <end position="17"/>
    </location>
</feature>
<evidence type="ECO:0000313" key="2">
    <source>
        <dbReference type="EMBL" id="PTB96932.1"/>
    </source>
</evidence>
<dbReference type="AlphaFoldDB" id="A0A2T4DSZ9"/>
<reference evidence="2 3" key="1">
    <citation type="submission" date="2018-03" db="EMBL/GenBank/DDBJ databases">
        <title>Cross-interface Injection: A General Nanoliter Liquid Handling Method Applied to Single Cells Genome Amplification Automated Nanoliter Liquid Handling Applied to Single Cell Multiple Displacement Amplification.</title>
        <authorList>
            <person name="Yun J."/>
            <person name="Xu P."/>
            <person name="Xu J."/>
            <person name="Dai X."/>
            <person name="Wang Y."/>
            <person name="Zheng X."/>
            <person name="Cao C."/>
            <person name="Yi Q."/>
            <person name="Zhu Y."/>
            <person name="Wang L."/>
            <person name="Dong Z."/>
            <person name="Huang Y."/>
            <person name="Huang L."/>
            <person name="Du W."/>
        </authorList>
    </citation>
    <scope>NUCLEOTIDE SEQUENCE [LARGE SCALE GENOMIC DNA]</scope>
    <source>
        <strain evidence="2 3">Z-D1-2</strain>
    </source>
</reference>
<organism evidence="2 3">
    <name type="scientific">Marivirga lumbricoides</name>
    <dbReference type="NCBI Taxonomy" id="1046115"/>
    <lineage>
        <taxon>Bacteria</taxon>
        <taxon>Pseudomonadati</taxon>
        <taxon>Bacteroidota</taxon>
        <taxon>Cytophagia</taxon>
        <taxon>Cytophagales</taxon>
        <taxon>Marivirgaceae</taxon>
        <taxon>Marivirga</taxon>
    </lineage>
</organism>
<protein>
    <submittedName>
        <fullName evidence="2">Uncharacterized protein</fullName>
    </submittedName>
</protein>
<accession>A0A2T4DSZ9</accession>
<name>A0A2T4DSZ9_9BACT</name>
<sequence>MKNKVTWSLLLILLVFAGCDSFENDVYPDKDQLKNTSDVVMSLTPGSPVILDLLQSTQLTGNASISITKQPLKSTASITSTGLLKYIPNQDFITGADSLNYTACINTKCDESKVEFKYADAGSSCITRAVYDKSTLLENSIIIDVLANDIACDETFDITSLKIEESPVQGTVEISDGKVLYTATNENVETDQFIYGVATNENPELIKYGIVDIVKEQVIALKANNDIFEYTYEEYITKTDDWGDQALLTFTLEQILSNDELFTIPAADLSVTMSNSVNGSGSYENGVFNFTTSSEFNGTASFEYQICYENICSTAIVNISVPEYNDGQIQAINDTITFATWQEFYAAMDSTYLSLDFTMDDIFGNDDLEGLNYNQLYISVYDQAAHGNVTYYDLEMIRYTPNESFANSGVDTFYYSICYNNVCSEATVIIKVEQ</sequence>
<evidence type="ECO:0000256" key="1">
    <source>
        <dbReference type="SAM" id="SignalP"/>
    </source>
</evidence>
<keyword evidence="1" id="KW-0732">Signal</keyword>
<evidence type="ECO:0000313" key="3">
    <source>
        <dbReference type="Proteomes" id="UP000240608"/>
    </source>
</evidence>
<dbReference type="PROSITE" id="PS51257">
    <property type="entry name" value="PROKAR_LIPOPROTEIN"/>
    <property type="match status" value="1"/>
</dbReference>
<comment type="caution">
    <text evidence="2">The sequence shown here is derived from an EMBL/GenBank/DDBJ whole genome shotgun (WGS) entry which is preliminary data.</text>
</comment>
<gene>
    <name evidence="2" type="ORF">C9994_05265</name>
</gene>
<dbReference type="Proteomes" id="UP000240608">
    <property type="component" value="Unassembled WGS sequence"/>
</dbReference>
<proteinExistence type="predicted"/>